<reference evidence="2" key="3">
    <citation type="submission" date="2006-07" db="EMBL/GenBank/DDBJ databases">
        <authorList>
            <person name="Buell R."/>
        </authorList>
    </citation>
    <scope>NUCLEOTIDE SEQUENCE</scope>
</reference>
<reference evidence="2" key="2">
    <citation type="submission" date="2003-05" db="EMBL/GenBank/DDBJ databases">
        <authorList>
            <person name="Buell C.R."/>
            <person name="Wing R.A."/>
            <person name="McCombie W.R."/>
            <person name="Messing J."/>
            <person name="Yuan Q."/>
            <person name="Ouyang S."/>
        </authorList>
    </citation>
    <scope>NUCLEOTIDE SEQUENCE</scope>
</reference>
<reference evidence="2" key="1">
    <citation type="journal article" date="2003" name="Science">
        <title>In-depth view of structure, activity, and evolution of rice chromosome 10.</title>
        <authorList>
            <consortium name="Rice Chromosome 10 Sequencing Consortium"/>
        </authorList>
    </citation>
    <scope>NUCLEOTIDE SEQUENCE [LARGE SCALE GENOMIC DNA]</scope>
</reference>
<evidence type="ECO:0000256" key="1">
    <source>
        <dbReference type="SAM" id="MobiDB-lite"/>
    </source>
</evidence>
<feature type="compositionally biased region" description="Low complexity" evidence="1">
    <location>
        <begin position="53"/>
        <end position="62"/>
    </location>
</feature>
<accession>Q7XEL1</accession>
<dbReference type="EMBL" id="DP000086">
    <property type="protein sequence ID" value="AAP53778.1"/>
    <property type="molecule type" value="Genomic_DNA"/>
</dbReference>
<sequence>MPSPFLSSTPLSPSIPCLLARGGCSVRPKNSVSVFRYSPLESGDGGDAEAEAEAAPAPVLEAEAAEGGGG</sequence>
<dbReference type="AlphaFoldDB" id="Q7XEL1"/>
<feature type="region of interest" description="Disordered" evidence="1">
    <location>
        <begin position="38"/>
        <end position="70"/>
    </location>
</feature>
<organism evidence="2">
    <name type="scientific">Oryza sativa subsp. japonica</name>
    <name type="common">Rice</name>
    <dbReference type="NCBI Taxonomy" id="39947"/>
    <lineage>
        <taxon>Eukaryota</taxon>
        <taxon>Viridiplantae</taxon>
        <taxon>Streptophyta</taxon>
        <taxon>Embryophyta</taxon>
        <taxon>Tracheophyta</taxon>
        <taxon>Spermatophyta</taxon>
        <taxon>Magnoliopsida</taxon>
        <taxon>Liliopsida</taxon>
        <taxon>Poales</taxon>
        <taxon>Poaceae</taxon>
        <taxon>BOP clade</taxon>
        <taxon>Oryzoideae</taxon>
        <taxon>Oryzeae</taxon>
        <taxon>Oryzinae</taxon>
        <taxon>Oryza</taxon>
        <taxon>Oryza sativa</taxon>
    </lineage>
</organism>
<name>Q7XEL1_ORYSJ</name>
<protein>
    <submittedName>
        <fullName evidence="2">Uncharacterized protein</fullName>
    </submittedName>
</protein>
<evidence type="ECO:0000313" key="2">
    <source>
        <dbReference type="EMBL" id="AAP53778.1"/>
    </source>
</evidence>
<gene>
    <name evidence="2" type="ordered locus">LOC_Os10g28190</name>
</gene>
<proteinExistence type="predicted"/>